<dbReference type="AlphaFoldDB" id="A0A287D640"/>
<keyword evidence="5" id="KW-0966">Cell projection</keyword>
<feature type="domain" description="IFT140 second beta-propeller" evidence="7">
    <location>
        <begin position="146"/>
        <end position="224"/>
    </location>
</feature>
<evidence type="ECO:0000256" key="4">
    <source>
        <dbReference type="ARBA" id="ARBA00023069"/>
    </source>
</evidence>
<dbReference type="Ensembl" id="ENSSTOT00000035333.1">
    <property type="protein sequence ID" value="ENSSTOP00000029014.1"/>
    <property type="gene ID" value="ENSSTOG00000003636.3"/>
</dbReference>
<dbReference type="InterPro" id="IPR056154">
    <property type="entry name" value="Beta-prop_IFT140_1st"/>
</dbReference>
<feature type="domain" description="IFT140 first beta-propeller" evidence="6">
    <location>
        <begin position="2"/>
        <end position="138"/>
    </location>
</feature>
<dbReference type="Pfam" id="PF23383">
    <property type="entry name" value="Beta-prop_IFT140_1st"/>
    <property type="match status" value="1"/>
</dbReference>
<dbReference type="EMBL" id="AGTP01095369">
    <property type="status" value="NOT_ANNOTATED_CDS"/>
    <property type="molecule type" value="Genomic_DNA"/>
</dbReference>
<dbReference type="GO" id="GO:0035721">
    <property type="term" value="P:intraciliary retrograde transport"/>
    <property type="evidence" value="ECO:0007669"/>
    <property type="project" value="TreeGrafter"/>
</dbReference>
<evidence type="ECO:0000256" key="5">
    <source>
        <dbReference type="ARBA" id="ARBA00023273"/>
    </source>
</evidence>
<name>A0A287D640_ICTTR</name>
<evidence type="ECO:0000256" key="3">
    <source>
        <dbReference type="ARBA" id="ARBA00022737"/>
    </source>
</evidence>
<evidence type="ECO:0000256" key="2">
    <source>
        <dbReference type="ARBA" id="ARBA00022574"/>
    </source>
</evidence>
<keyword evidence="3" id="KW-0677">Repeat</keyword>
<evidence type="ECO:0000256" key="1">
    <source>
        <dbReference type="ARBA" id="ARBA00004138"/>
    </source>
</evidence>
<gene>
    <name evidence="8" type="primary">IFT140</name>
</gene>
<dbReference type="Proteomes" id="UP000005215">
    <property type="component" value="Unassembled WGS sequence"/>
</dbReference>
<dbReference type="InterPro" id="IPR056155">
    <property type="entry name" value="Beta-prop_IFT140_2nd"/>
</dbReference>
<keyword evidence="2" id="KW-0853">WD repeat</keyword>
<accession>A0A287D640</accession>
<keyword evidence="9" id="KW-1185">Reference proteome</keyword>
<dbReference type="GO" id="GO:0036064">
    <property type="term" value="C:ciliary basal body"/>
    <property type="evidence" value="ECO:0007669"/>
    <property type="project" value="TreeGrafter"/>
</dbReference>
<organism evidence="8 9">
    <name type="scientific">Ictidomys tridecemlineatus</name>
    <name type="common">Thirteen-lined ground squirrel</name>
    <name type="synonym">Spermophilus tridecemlineatus</name>
    <dbReference type="NCBI Taxonomy" id="43179"/>
    <lineage>
        <taxon>Eukaryota</taxon>
        <taxon>Metazoa</taxon>
        <taxon>Chordata</taxon>
        <taxon>Craniata</taxon>
        <taxon>Vertebrata</taxon>
        <taxon>Euteleostomi</taxon>
        <taxon>Mammalia</taxon>
        <taxon>Eutheria</taxon>
        <taxon>Euarchontoglires</taxon>
        <taxon>Glires</taxon>
        <taxon>Rodentia</taxon>
        <taxon>Sciuromorpha</taxon>
        <taxon>Sciuridae</taxon>
        <taxon>Xerinae</taxon>
        <taxon>Marmotini</taxon>
        <taxon>Ictidomys</taxon>
    </lineage>
</organism>
<comment type="subcellular location">
    <subcellularLocation>
        <location evidence="1">Cell projection</location>
        <location evidence="1">Cilium</location>
    </subcellularLocation>
</comment>
<sequence>MVKLSGKRGRQADIALIEGSLLVIATGEAVLRFWDLERGENYILCPEEKFGFEKGENINCVCYCKAKGLLAAGTDKGRVAMWRKVPGSWSSRGVEGKDMWTLQTPTELEGSITQIKWGSRKNLLAVNNVSSVAILSEQAMSSHFHQQVAAIQVSPTSVNVSFLSTGATHSLRTDMHISGVFATKDAVAVWNGKQVVIFEPSGAVLRNAGAFLCESPVVAMYEDS</sequence>
<dbReference type="PANTHER" id="PTHR15722:SF7">
    <property type="entry name" value="INTRAFLAGELLAR TRANSPORT PROTEIN 140 HOMOLOG"/>
    <property type="match status" value="1"/>
</dbReference>
<evidence type="ECO:0000259" key="7">
    <source>
        <dbReference type="Pfam" id="PF23385"/>
    </source>
</evidence>
<evidence type="ECO:0000259" key="6">
    <source>
        <dbReference type="Pfam" id="PF23383"/>
    </source>
</evidence>
<evidence type="ECO:0000313" key="9">
    <source>
        <dbReference type="Proteomes" id="UP000005215"/>
    </source>
</evidence>
<dbReference type="InterPro" id="IPR036322">
    <property type="entry name" value="WD40_repeat_dom_sf"/>
</dbReference>
<dbReference type="PANTHER" id="PTHR15722">
    <property type="entry name" value="IFT140/172-RELATED"/>
    <property type="match status" value="1"/>
</dbReference>
<dbReference type="InterPro" id="IPR015943">
    <property type="entry name" value="WD40/YVTN_repeat-like_dom_sf"/>
</dbReference>
<dbReference type="Pfam" id="PF23385">
    <property type="entry name" value="Beta-prop_IFT140_2nd"/>
    <property type="match status" value="1"/>
</dbReference>
<dbReference type="GeneTree" id="ENSGT00940000153417"/>
<dbReference type="Gene3D" id="2.130.10.10">
    <property type="entry name" value="YVTN repeat-like/Quinoprotein amine dehydrogenase"/>
    <property type="match status" value="1"/>
</dbReference>
<reference evidence="9" key="1">
    <citation type="submission" date="2011-11" db="EMBL/GenBank/DDBJ databases">
        <title>The Draft Genome of Spermophilus tridecemlineatus.</title>
        <authorList>
            <consortium name="The Broad Institute Genome Assembly &amp; Analysis Group"/>
            <consortium name="Computational R&amp;D Group"/>
            <consortium name="and Sequencing Platform"/>
            <person name="Di Palma F."/>
            <person name="Alfoldi J."/>
            <person name="Johnson J."/>
            <person name="Berlin A."/>
            <person name="Gnerre S."/>
            <person name="Jaffe D."/>
            <person name="MacCallum I."/>
            <person name="Young S."/>
            <person name="Walker B.J."/>
            <person name="Lindblad-Toh K."/>
        </authorList>
    </citation>
    <scope>NUCLEOTIDE SEQUENCE [LARGE SCALE GENOMIC DNA]</scope>
</reference>
<dbReference type="GO" id="GO:0005930">
    <property type="term" value="C:axoneme"/>
    <property type="evidence" value="ECO:0007669"/>
    <property type="project" value="TreeGrafter"/>
</dbReference>
<reference evidence="8" key="2">
    <citation type="submission" date="2025-08" db="UniProtKB">
        <authorList>
            <consortium name="Ensembl"/>
        </authorList>
    </citation>
    <scope>IDENTIFICATION</scope>
</reference>
<dbReference type="SUPFAM" id="SSF50978">
    <property type="entry name" value="WD40 repeat-like"/>
    <property type="match status" value="1"/>
</dbReference>
<dbReference type="GO" id="GO:0030991">
    <property type="term" value="C:intraciliary transport particle A"/>
    <property type="evidence" value="ECO:0007669"/>
    <property type="project" value="TreeGrafter"/>
</dbReference>
<keyword evidence="4" id="KW-0969">Cilium</keyword>
<dbReference type="FunFam" id="2.130.10.10:FF:000811">
    <property type="entry name" value="Intraflagellar transport 140"/>
    <property type="match status" value="1"/>
</dbReference>
<reference evidence="8" key="3">
    <citation type="submission" date="2025-09" db="UniProtKB">
        <authorList>
            <consortium name="Ensembl"/>
        </authorList>
    </citation>
    <scope>IDENTIFICATION</scope>
</reference>
<protein>
    <submittedName>
        <fullName evidence="8">Intraflagellar transport 140</fullName>
    </submittedName>
</protein>
<evidence type="ECO:0000313" key="8">
    <source>
        <dbReference type="Ensembl" id="ENSSTOP00000029014.1"/>
    </source>
</evidence>
<proteinExistence type="predicted"/>